<gene>
    <name evidence="1" type="ORF">sortsyn_52</name>
</gene>
<dbReference type="Proteomes" id="UP000464017">
    <property type="component" value="Segment"/>
</dbReference>
<protein>
    <submittedName>
        <fullName evidence="1">Uncharacterized protein</fullName>
    </submittedName>
</protein>
<organism evidence="1 2">
    <name type="scientific">Escherichia phage sortsyn</name>
    <dbReference type="NCBI Taxonomy" id="2696447"/>
    <lineage>
        <taxon>Viruses</taxon>
        <taxon>Duplodnaviria</taxon>
        <taxon>Heunggongvirae</taxon>
        <taxon>Uroviricota</taxon>
        <taxon>Caudoviricetes</taxon>
        <taxon>Murrayvirus</taxon>
        <taxon>Murrayvirus EC2</taxon>
    </lineage>
</organism>
<dbReference type="EMBL" id="MN850623">
    <property type="protein sequence ID" value="QHR72917.1"/>
    <property type="molecule type" value="Genomic_DNA"/>
</dbReference>
<accession>A0A6B9X2D7</accession>
<name>A0A6B9X2D7_9CAUD</name>
<proteinExistence type="predicted"/>
<evidence type="ECO:0000313" key="2">
    <source>
        <dbReference type="Proteomes" id="UP000464017"/>
    </source>
</evidence>
<evidence type="ECO:0000313" key="1">
    <source>
        <dbReference type="EMBL" id="QHR72917.1"/>
    </source>
</evidence>
<reference evidence="2" key="1">
    <citation type="submission" date="2019-12" db="EMBL/GenBank/DDBJ databases">
        <authorList>
            <person name="Olsen N.S."/>
            <person name="Junco L.M.F."/>
            <person name="Kot W."/>
            <person name="Hansen L.H."/>
        </authorList>
    </citation>
    <scope>NUCLEOTIDE SEQUENCE [LARGE SCALE GENOMIC DNA]</scope>
</reference>
<sequence length="88" mass="9650">MKHHYLAFPSGGVASLAKLAQVETELHDLDGFLTGPEGNRWRIVASERIHGFEKDGGDVAPYYVIPASVPPHHEALYLSQQVVRAATK</sequence>